<dbReference type="SMART" id="SM00494">
    <property type="entry name" value="ChtBD2"/>
    <property type="match status" value="3"/>
</dbReference>
<organism evidence="9">
    <name type="scientific">Camponotus floridanus</name>
    <name type="common">Florida carpenter ant</name>
    <dbReference type="NCBI Taxonomy" id="104421"/>
    <lineage>
        <taxon>Eukaryota</taxon>
        <taxon>Metazoa</taxon>
        <taxon>Ecdysozoa</taxon>
        <taxon>Arthropoda</taxon>
        <taxon>Hexapoda</taxon>
        <taxon>Insecta</taxon>
        <taxon>Pterygota</taxon>
        <taxon>Neoptera</taxon>
        <taxon>Endopterygota</taxon>
        <taxon>Hymenoptera</taxon>
        <taxon>Apocrita</taxon>
        <taxon>Aculeata</taxon>
        <taxon>Formicoidea</taxon>
        <taxon>Formicidae</taxon>
        <taxon>Formicinae</taxon>
        <taxon>Camponotus</taxon>
    </lineage>
</organism>
<dbReference type="Gene3D" id="2.170.140.10">
    <property type="entry name" value="Chitin binding domain"/>
    <property type="match status" value="3"/>
</dbReference>
<keyword evidence="4" id="KW-1015">Disulfide bond</keyword>
<evidence type="ECO:0000256" key="5">
    <source>
        <dbReference type="ARBA" id="ARBA00023180"/>
    </source>
</evidence>
<dbReference type="FunCoup" id="E2A163">
    <property type="interactions" value="5"/>
</dbReference>
<sequence length="231" mass="26048">MEKRVLFRHFLPFLTLVALSWAQFRCPEPKGFFADPEQCDLYYSCVDNQPEEKLCKDGLVFRDDNPKKELCDIPANVPCGDRTLLHTPIGSPGCEYQFGMYPGSDSCSTSYIKCIYGEPHQAHCDPGLVYNAKTHTCVWPDELIPFCNPEAIVGFKCPHKLPPNSPAAKFWPYPRFPVPGDCGRLITCVDGHPRLLTCGDGKLFDSVSLTCLDPDDVPHWFVHFAFLKTRS</sequence>
<evidence type="ECO:0000256" key="3">
    <source>
        <dbReference type="ARBA" id="ARBA00022737"/>
    </source>
</evidence>
<protein>
    <recommendedName>
        <fullName evidence="7">Chitin-binding type-2 domain-containing protein</fullName>
    </recommendedName>
</protein>
<evidence type="ECO:0000256" key="6">
    <source>
        <dbReference type="SAM" id="SignalP"/>
    </source>
</evidence>
<dbReference type="Pfam" id="PF01607">
    <property type="entry name" value="CBM_14"/>
    <property type="match status" value="3"/>
</dbReference>
<feature type="domain" description="Chitin-binding type-2" evidence="7">
    <location>
        <begin position="154"/>
        <end position="217"/>
    </location>
</feature>
<evidence type="ECO:0000313" key="9">
    <source>
        <dbReference type="Proteomes" id="UP000000311"/>
    </source>
</evidence>
<feature type="domain" description="Chitin-binding type-2" evidence="7">
    <location>
        <begin position="23"/>
        <end position="81"/>
    </location>
</feature>
<evidence type="ECO:0000256" key="1">
    <source>
        <dbReference type="ARBA" id="ARBA00022669"/>
    </source>
</evidence>
<feature type="domain" description="Chitin-binding type-2" evidence="7">
    <location>
        <begin position="91"/>
        <end position="149"/>
    </location>
</feature>
<dbReference type="InParanoid" id="E2A163"/>
<dbReference type="PANTHER" id="PTHR23301">
    <property type="entry name" value="CHITIN BINDING PERITROPHIN-A"/>
    <property type="match status" value="1"/>
</dbReference>
<dbReference type="Proteomes" id="UP000000311">
    <property type="component" value="Unassembled WGS sequence"/>
</dbReference>
<dbReference type="OMA" id="NWRIDCG"/>
<keyword evidence="3" id="KW-0677">Repeat</keyword>
<dbReference type="PROSITE" id="PS50940">
    <property type="entry name" value="CHIT_BIND_II"/>
    <property type="match status" value="3"/>
</dbReference>
<keyword evidence="9" id="KW-1185">Reference proteome</keyword>
<keyword evidence="5" id="KW-0325">Glycoprotein</keyword>
<dbReference type="AlphaFoldDB" id="E2A163"/>
<proteinExistence type="predicted"/>
<dbReference type="InterPro" id="IPR051940">
    <property type="entry name" value="Chitin_bind-dev_reg"/>
</dbReference>
<feature type="signal peptide" evidence="6">
    <location>
        <begin position="1"/>
        <end position="22"/>
    </location>
</feature>
<gene>
    <name evidence="8" type="ORF">EAG_00911</name>
</gene>
<keyword evidence="2 6" id="KW-0732">Signal</keyword>
<dbReference type="GO" id="GO:0005576">
    <property type="term" value="C:extracellular region"/>
    <property type="evidence" value="ECO:0007669"/>
    <property type="project" value="InterPro"/>
</dbReference>
<dbReference type="InterPro" id="IPR036508">
    <property type="entry name" value="Chitin-bd_dom_sf"/>
</dbReference>
<dbReference type="GO" id="GO:0008061">
    <property type="term" value="F:chitin binding"/>
    <property type="evidence" value="ECO:0007669"/>
    <property type="project" value="UniProtKB-KW"/>
</dbReference>
<name>E2A163_CAMFO</name>
<dbReference type="EMBL" id="GL435707">
    <property type="protein sequence ID" value="EFN72830.1"/>
    <property type="molecule type" value="Genomic_DNA"/>
</dbReference>
<dbReference type="OrthoDB" id="6358068at2759"/>
<reference evidence="8 9" key="1">
    <citation type="journal article" date="2010" name="Science">
        <title>Genomic comparison of the ants Camponotus floridanus and Harpegnathos saltator.</title>
        <authorList>
            <person name="Bonasio R."/>
            <person name="Zhang G."/>
            <person name="Ye C."/>
            <person name="Mutti N.S."/>
            <person name="Fang X."/>
            <person name="Qin N."/>
            <person name="Donahue G."/>
            <person name="Yang P."/>
            <person name="Li Q."/>
            <person name="Li C."/>
            <person name="Zhang P."/>
            <person name="Huang Z."/>
            <person name="Berger S.L."/>
            <person name="Reinberg D."/>
            <person name="Wang J."/>
            <person name="Liebig J."/>
        </authorList>
    </citation>
    <scope>NUCLEOTIDE SEQUENCE [LARGE SCALE GENOMIC DNA]</scope>
    <source>
        <strain evidence="9">C129</strain>
    </source>
</reference>
<dbReference type="SUPFAM" id="SSF57625">
    <property type="entry name" value="Invertebrate chitin-binding proteins"/>
    <property type="match status" value="3"/>
</dbReference>
<evidence type="ECO:0000256" key="2">
    <source>
        <dbReference type="ARBA" id="ARBA00022729"/>
    </source>
</evidence>
<keyword evidence="1" id="KW-0147">Chitin-binding</keyword>
<accession>E2A163</accession>
<feature type="chain" id="PRO_5003156514" description="Chitin-binding type-2 domain-containing protein" evidence="6">
    <location>
        <begin position="23"/>
        <end position="231"/>
    </location>
</feature>
<evidence type="ECO:0000313" key="8">
    <source>
        <dbReference type="EMBL" id="EFN72830.1"/>
    </source>
</evidence>
<dbReference type="PANTHER" id="PTHR23301:SF107">
    <property type="entry name" value="LD20793P"/>
    <property type="match status" value="1"/>
</dbReference>
<evidence type="ECO:0000256" key="4">
    <source>
        <dbReference type="ARBA" id="ARBA00023157"/>
    </source>
</evidence>
<evidence type="ECO:0000259" key="7">
    <source>
        <dbReference type="PROSITE" id="PS50940"/>
    </source>
</evidence>
<dbReference type="InterPro" id="IPR002557">
    <property type="entry name" value="Chitin-bd_dom"/>
</dbReference>